<reference evidence="2" key="2">
    <citation type="submission" date="2013-12" db="EMBL/GenBank/DDBJ databases">
        <title>Evolution of pathogenesis and genome organization in the Tremellales.</title>
        <authorList>
            <person name="Cuomo C."/>
            <person name="Litvintseva A."/>
            <person name="Heitman J."/>
            <person name="Chen Y."/>
            <person name="Sun S."/>
            <person name="Springer D."/>
            <person name="Dromer F."/>
            <person name="Young S."/>
            <person name="Zeng Q."/>
            <person name="Chapman S."/>
            <person name="Gujja S."/>
            <person name="Saif S."/>
            <person name="Birren B."/>
        </authorList>
    </citation>
    <scope>NUCLEOTIDE SEQUENCE [LARGE SCALE GENOMIC DNA]</scope>
    <source>
        <strain evidence="2">CBS 10435</strain>
    </source>
</reference>
<protein>
    <submittedName>
        <fullName evidence="1">Uncharacterized protein</fullName>
    </submittedName>
</protein>
<accession>A0A1B9IWE4</accession>
<name>A0A1B9IWE4_9TREE</name>
<reference evidence="1 2" key="1">
    <citation type="submission" date="2013-07" db="EMBL/GenBank/DDBJ databases">
        <title>The Genome Sequence of Kwoniella mangroviensis CBS10435.</title>
        <authorList>
            <consortium name="The Broad Institute Genome Sequencing Platform"/>
            <person name="Cuomo C."/>
            <person name="Litvintseva A."/>
            <person name="Chen Y."/>
            <person name="Heitman J."/>
            <person name="Sun S."/>
            <person name="Springer D."/>
            <person name="Dromer F."/>
            <person name="Young S.K."/>
            <person name="Zeng Q."/>
            <person name="Gargeya S."/>
            <person name="Fitzgerald M."/>
            <person name="Abouelleil A."/>
            <person name="Alvarado L."/>
            <person name="Berlin A.M."/>
            <person name="Chapman S.B."/>
            <person name="Dewar J."/>
            <person name="Goldberg J."/>
            <person name="Griggs A."/>
            <person name="Gujja S."/>
            <person name="Hansen M."/>
            <person name="Howarth C."/>
            <person name="Imamovic A."/>
            <person name="Larimer J."/>
            <person name="McCowan C."/>
            <person name="Murphy C."/>
            <person name="Pearson M."/>
            <person name="Priest M."/>
            <person name="Roberts A."/>
            <person name="Saif S."/>
            <person name="Shea T."/>
            <person name="Sykes S."/>
            <person name="Wortman J."/>
            <person name="Nusbaum C."/>
            <person name="Birren B."/>
        </authorList>
    </citation>
    <scope>NUCLEOTIDE SEQUENCE [LARGE SCALE GENOMIC DNA]</scope>
    <source>
        <strain evidence="1 2">CBS 10435</strain>
    </source>
</reference>
<organism evidence="1 2">
    <name type="scientific">Kwoniella mangroviensis CBS 10435</name>
    <dbReference type="NCBI Taxonomy" id="1331196"/>
    <lineage>
        <taxon>Eukaryota</taxon>
        <taxon>Fungi</taxon>
        <taxon>Dikarya</taxon>
        <taxon>Basidiomycota</taxon>
        <taxon>Agaricomycotina</taxon>
        <taxon>Tremellomycetes</taxon>
        <taxon>Tremellales</taxon>
        <taxon>Cryptococcaceae</taxon>
        <taxon>Kwoniella</taxon>
    </lineage>
</organism>
<keyword evidence="2" id="KW-1185">Reference proteome</keyword>
<dbReference type="EMBL" id="KI669460">
    <property type="protein sequence ID" value="OCF59855.1"/>
    <property type="molecule type" value="Genomic_DNA"/>
</dbReference>
<proteinExistence type="predicted"/>
<dbReference type="AlphaFoldDB" id="A0A1B9IWE4"/>
<evidence type="ECO:0000313" key="1">
    <source>
        <dbReference type="EMBL" id="OCF59855.1"/>
    </source>
</evidence>
<gene>
    <name evidence="1" type="ORF">L486_02528</name>
</gene>
<sequence length="186" mass="21088">MTESPYCFTYQEILNEDNLHPKLVIRIRSKDLTQLKLTSTNVKITLSLPTITSGRPSATLDPKFSDNDLMYRATTRSSSEGRVHFPTMKYEQFDTDTKSFGPQYLTKGPLILTHAPEPVKEILDRWSNEASTTYGDQSINYQLKSGTLTDLCSTVRADADMPDSKGYTWDGALLEENYVLRTTLMK</sequence>
<evidence type="ECO:0000313" key="2">
    <source>
        <dbReference type="Proteomes" id="UP000092583"/>
    </source>
</evidence>
<dbReference type="Proteomes" id="UP000092583">
    <property type="component" value="Unassembled WGS sequence"/>
</dbReference>